<gene>
    <name evidence="1" type="ORF">DICVIV_03746</name>
</gene>
<keyword evidence="2" id="KW-1185">Reference proteome</keyword>
<protein>
    <submittedName>
        <fullName evidence="1">Uncharacterized protein</fullName>
    </submittedName>
</protein>
<evidence type="ECO:0000313" key="2">
    <source>
        <dbReference type="Proteomes" id="UP000053766"/>
    </source>
</evidence>
<reference evidence="2" key="2">
    <citation type="journal article" date="2016" name="Sci. Rep.">
        <title>Dictyocaulus viviparus genome, variome and transcriptome elucidate lungworm biology and support future intervention.</title>
        <authorList>
            <person name="McNulty S.N."/>
            <person name="Strube C."/>
            <person name="Rosa B.A."/>
            <person name="Martin J.C."/>
            <person name="Tyagi R."/>
            <person name="Choi Y.J."/>
            <person name="Wang Q."/>
            <person name="Hallsworth Pepin K."/>
            <person name="Zhang X."/>
            <person name="Ozersky P."/>
            <person name="Wilson R.K."/>
            <person name="Sternberg P.W."/>
            <person name="Gasser R.B."/>
            <person name="Mitreva M."/>
        </authorList>
    </citation>
    <scope>NUCLEOTIDE SEQUENCE [LARGE SCALE GENOMIC DNA]</scope>
    <source>
        <strain evidence="2">HannoverDv2000</strain>
    </source>
</reference>
<accession>A0A0D8Y233</accession>
<dbReference type="Proteomes" id="UP000053766">
    <property type="component" value="Unassembled WGS sequence"/>
</dbReference>
<dbReference type="EMBL" id="KN716215">
    <property type="protein sequence ID" value="KJH50109.1"/>
    <property type="molecule type" value="Genomic_DNA"/>
</dbReference>
<evidence type="ECO:0000313" key="1">
    <source>
        <dbReference type="EMBL" id="KJH50109.1"/>
    </source>
</evidence>
<name>A0A0D8Y233_DICVI</name>
<reference evidence="1 2" key="1">
    <citation type="submission" date="2013-11" db="EMBL/GenBank/DDBJ databases">
        <title>Draft genome of the bovine lungworm Dictyocaulus viviparus.</title>
        <authorList>
            <person name="Mitreva M."/>
        </authorList>
    </citation>
    <scope>NUCLEOTIDE SEQUENCE [LARGE SCALE GENOMIC DNA]</scope>
    <source>
        <strain evidence="1 2">HannoverDv2000</strain>
    </source>
</reference>
<proteinExistence type="predicted"/>
<dbReference type="AlphaFoldDB" id="A0A0D8Y233"/>
<sequence>MSVVVEVAISDTLTFHMHCNNELDDANWNSSHSFGLLGSTDNITFQKRVFFFERVVAFYTWLGTKAVKKSGAHRKLRMMNRRSSSVAVKHSPWRFIIRVLTSDHSEPKDHRTCSLIEA</sequence>
<organism evidence="1 2">
    <name type="scientific">Dictyocaulus viviparus</name>
    <name type="common">Bovine lungworm</name>
    <dbReference type="NCBI Taxonomy" id="29172"/>
    <lineage>
        <taxon>Eukaryota</taxon>
        <taxon>Metazoa</taxon>
        <taxon>Ecdysozoa</taxon>
        <taxon>Nematoda</taxon>
        <taxon>Chromadorea</taxon>
        <taxon>Rhabditida</taxon>
        <taxon>Rhabditina</taxon>
        <taxon>Rhabditomorpha</taxon>
        <taxon>Strongyloidea</taxon>
        <taxon>Metastrongylidae</taxon>
        <taxon>Dictyocaulus</taxon>
    </lineage>
</organism>